<keyword evidence="1" id="KW-1133">Transmembrane helix</keyword>
<dbReference type="AlphaFoldDB" id="A0A542W0D4"/>
<protein>
    <submittedName>
        <fullName evidence="2">Succinate dehydrogenase subunit D</fullName>
    </submittedName>
</protein>
<evidence type="ECO:0000313" key="2">
    <source>
        <dbReference type="EMBL" id="TQL17042.1"/>
    </source>
</evidence>
<name>A0A542W0D4_ZYMMB</name>
<proteinExistence type="predicted"/>
<feature type="transmembrane region" description="Helical" evidence="1">
    <location>
        <begin position="61"/>
        <end position="82"/>
    </location>
</feature>
<keyword evidence="1" id="KW-0472">Membrane</keyword>
<feature type="transmembrane region" description="Helical" evidence="1">
    <location>
        <begin position="29"/>
        <end position="49"/>
    </location>
</feature>
<dbReference type="EMBL" id="VFOF01000001">
    <property type="protein sequence ID" value="TQL17042.1"/>
    <property type="molecule type" value="Genomic_DNA"/>
</dbReference>
<organism evidence="2 3">
    <name type="scientific">Zymomonas mobilis</name>
    <dbReference type="NCBI Taxonomy" id="542"/>
    <lineage>
        <taxon>Bacteria</taxon>
        <taxon>Pseudomonadati</taxon>
        <taxon>Pseudomonadota</taxon>
        <taxon>Alphaproteobacteria</taxon>
        <taxon>Sphingomonadales</taxon>
        <taxon>Zymomonadaceae</taxon>
        <taxon>Zymomonas</taxon>
    </lineage>
</organism>
<gene>
    <name evidence="2" type="ORF">FBY58_0601</name>
</gene>
<keyword evidence="1" id="KW-0812">Transmembrane</keyword>
<dbReference type="Proteomes" id="UP000316887">
    <property type="component" value="Unassembled WGS sequence"/>
</dbReference>
<dbReference type="RefSeq" id="WP_260432070.1">
    <property type="nucleotide sequence ID" value="NZ_VFOF01000001.1"/>
</dbReference>
<comment type="caution">
    <text evidence="2">The sequence shown here is derived from an EMBL/GenBank/DDBJ whole genome shotgun (WGS) entry which is preliminary data.</text>
</comment>
<accession>A0A542W0D4</accession>
<evidence type="ECO:0000313" key="3">
    <source>
        <dbReference type="Proteomes" id="UP000316887"/>
    </source>
</evidence>
<sequence>MTSYNDSPLSGTHRYRDINKADFYKKLTAAANVLLYIWLTVSFLELPVYDFNVIRRWISQTIVALPMIFLAFSTYGYARFFIDKLFSNDHFPKTGIYLQILTYFYMIIFGSLAIFSVLKIAFHSAVS</sequence>
<evidence type="ECO:0000256" key="1">
    <source>
        <dbReference type="SAM" id="Phobius"/>
    </source>
</evidence>
<reference evidence="2 3" key="1">
    <citation type="submission" date="2019-06" db="EMBL/GenBank/DDBJ databases">
        <title>Genome sequencing of Zymomonas mobilis strains for genetic engineering and biofuel applications.</title>
        <authorList>
            <person name="Teravest M."/>
        </authorList>
    </citation>
    <scope>NUCLEOTIDE SEQUENCE [LARGE SCALE GENOMIC DNA]</scope>
    <source>
        <strain evidence="2 3">AN0101</strain>
    </source>
</reference>
<feature type="transmembrane region" description="Helical" evidence="1">
    <location>
        <begin position="102"/>
        <end position="122"/>
    </location>
</feature>